<evidence type="ECO:0000313" key="4">
    <source>
        <dbReference type="Proteomes" id="UP000785613"/>
    </source>
</evidence>
<evidence type="ECO:0000256" key="2">
    <source>
        <dbReference type="SAM" id="Phobius"/>
    </source>
</evidence>
<gene>
    <name evidence="3" type="ORF">F0185_22695</name>
</gene>
<sequence>MDPHPTPFERCSCCCSAPKADQDQSRFDPVGIVMKGLTVILIIVFIGIMLLGNMCLDQQKKLAEELAEARSQLANERVAHQQLRQQLQQRQQPLPATLPPAQR</sequence>
<feature type="region of interest" description="Disordered" evidence="1">
    <location>
        <begin position="80"/>
        <end position="103"/>
    </location>
</feature>
<dbReference type="EMBL" id="VUYU01000017">
    <property type="protein sequence ID" value="NHZ36381.1"/>
    <property type="molecule type" value="Genomic_DNA"/>
</dbReference>
<comment type="caution">
    <text evidence="3">The sequence shown here is derived from an EMBL/GenBank/DDBJ whole genome shotgun (WGS) entry which is preliminary data.</text>
</comment>
<keyword evidence="2" id="KW-0812">Transmembrane</keyword>
<proteinExistence type="predicted"/>
<reference evidence="3 4" key="1">
    <citation type="submission" date="2019-09" db="EMBL/GenBank/DDBJ databases">
        <title>Taxonomy of Antarctic Massilia spp.: description of Massilia rubra sp. nov., Massilia aquatica sp. nov., Massilia mucilaginosa sp. nov., Massilia frigida sp. nov. isolated from streams, lakes and regoliths.</title>
        <authorList>
            <person name="Holochova P."/>
            <person name="Sedlacek I."/>
            <person name="Kralova S."/>
            <person name="Maslanova I."/>
            <person name="Busse H.-J."/>
            <person name="Stankova E."/>
            <person name="Vrbovska V."/>
            <person name="Kovarovic V."/>
            <person name="Bartak M."/>
            <person name="Svec P."/>
            <person name="Pantucek R."/>
        </authorList>
    </citation>
    <scope>NUCLEOTIDE SEQUENCE [LARGE SCALE GENOMIC DNA]</scope>
    <source>
        <strain evidence="3 4">CCM 8692</strain>
    </source>
</reference>
<name>A0ABX0M2B3_9BURK</name>
<keyword evidence="2" id="KW-1133">Transmembrane helix</keyword>
<protein>
    <submittedName>
        <fullName evidence="3">Uncharacterized protein</fullName>
    </submittedName>
</protein>
<accession>A0ABX0M2B3</accession>
<evidence type="ECO:0000313" key="3">
    <source>
        <dbReference type="EMBL" id="NHZ36381.1"/>
    </source>
</evidence>
<keyword evidence="4" id="KW-1185">Reference proteome</keyword>
<dbReference type="Proteomes" id="UP000785613">
    <property type="component" value="Unassembled WGS sequence"/>
</dbReference>
<dbReference type="RefSeq" id="WP_167228364.1">
    <property type="nucleotide sequence ID" value="NZ_VUYU01000017.1"/>
</dbReference>
<organism evidence="3 4">
    <name type="scientific">Massilia rubra</name>
    <dbReference type="NCBI Taxonomy" id="2607910"/>
    <lineage>
        <taxon>Bacteria</taxon>
        <taxon>Pseudomonadati</taxon>
        <taxon>Pseudomonadota</taxon>
        <taxon>Betaproteobacteria</taxon>
        <taxon>Burkholderiales</taxon>
        <taxon>Oxalobacteraceae</taxon>
        <taxon>Telluria group</taxon>
        <taxon>Massilia</taxon>
    </lineage>
</organism>
<evidence type="ECO:0000256" key="1">
    <source>
        <dbReference type="SAM" id="MobiDB-lite"/>
    </source>
</evidence>
<feature type="compositionally biased region" description="Low complexity" evidence="1">
    <location>
        <begin position="81"/>
        <end position="95"/>
    </location>
</feature>
<keyword evidence="2" id="KW-0472">Membrane</keyword>
<feature type="transmembrane region" description="Helical" evidence="2">
    <location>
        <begin position="32"/>
        <end position="52"/>
    </location>
</feature>